<dbReference type="InterPro" id="IPR002471">
    <property type="entry name" value="Pept_S9_AS"/>
</dbReference>
<keyword evidence="6" id="KW-0720">Serine protease</keyword>
<keyword evidence="12" id="KW-1185">Reference proteome</keyword>
<proteinExistence type="inferred from homology"/>
<accession>A0A4R0P9Z8</accession>
<dbReference type="GO" id="GO:0005829">
    <property type="term" value="C:cytosol"/>
    <property type="evidence" value="ECO:0007669"/>
    <property type="project" value="TreeGrafter"/>
</dbReference>
<dbReference type="EC" id="3.4.21.26" evidence="3"/>
<name>A0A4R0P9Z8_9SPHI</name>
<dbReference type="InterPro" id="IPR001375">
    <property type="entry name" value="Peptidase_S9_cat"/>
</dbReference>
<dbReference type="GO" id="GO:0006508">
    <property type="term" value="P:proteolysis"/>
    <property type="evidence" value="ECO:0007669"/>
    <property type="project" value="UniProtKB-KW"/>
</dbReference>
<dbReference type="OrthoDB" id="9801421at2"/>
<protein>
    <recommendedName>
        <fullName evidence="3">prolyl oligopeptidase</fullName>
        <ecNumber evidence="3">3.4.21.26</ecNumber>
    </recommendedName>
    <alternativeName>
        <fullName evidence="8">Proline-specific endopeptidase</fullName>
    </alternativeName>
</protein>
<evidence type="ECO:0000259" key="9">
    <source>
        <dbReference type="Pfam" id="PF00326"/>
    </source>
</evidence>
<evidence type="ECO:0000256" key="7">
    <source>
        <dbReference type="ARBA" id="ARBA00060121"/>
    </source>
</evidence>
<dbReference type="SUPFAM" id="SSF53474">
    <property type="entry name" value="alpha/beta-Hydrolases"/>
    <property type="match status" value="1"/>
</dbReference>
<evidence type="ECO:0000256" key="6">
    <source>
        <dbReference type="ARBA" id="ARBA00022825"/>
    </source>
</evidence>
<dbReference type="FunFam" id="3.40.50.1820:FF:000005">
    <property type="entry name" value="Prolyl endopeptidase"/>
    <property type="match status" value="1"/>
</dbReference>
<dbReference type="InterPro" id="IPR023302">
    <property type="entry name" value="Pept_S9A_N"/>
</dbReference>
<evidence type="ECO:0000256" key="8">
    <source>
        <dbReference type="ARBA" id="ARBA00081187"/>
    </source>
</evidence>
<dbReference type="SUPFAM" id="SSF50993">
    <property type="entry name" value="Peptidase/esterase 'gauge' domain"/>
    <property type="match status" value="1"/>
</dbReference>
<keyword evidence="4" id="KW-0645">Protease</keyword>
<dbReference type="PRINTS" id="PR00862">
    <property type="entry name" value="PROLIGOPTASE"/>
</dbReference>
<dbReference type="InterPro" id="IPR029058">
    <property type="entry name" value="AB_hydrolase_fold"/>
</dbReference>
<sequence length="708" mass="79271">MKKQLVLGLFALSLFACNQGKKPAEKITLMKYPETKKDSTTDNYFGTTIADPYRWLENDTSAETAAWVNAENKVTQNYLSQIPYRDDIKKRLTEIWNYPKEGAPFKVGEYYFFTKNDGLQNQSIWYIKKGIDGSEEVFLDPNKLTDDGTAAVSLLGFSHDRKYVAYSVAQAGSDWSNIYVMEIASKKKLTDELKWTKFSGAAWKGDGFYYSKFDEPKKGTDLSAANKFQKVYYHKLGDPQKDDQLIFEDKTNPNLYFGAGVTEDDRFLIVYSSAGTSGNALYYQDLNEPNSEIALLVKGYENNHSVIDNVGDKLLLNTDLGAENKQVVLVDPKNADPKNWQKIIPESKLALEGVGTGGGFLWASYLKDASTNVIQFDLSGKKIGEVKFPAIGTVDGFGGFKEDKEFFYTFSNFTTPGTIYRYDISKAESILYKKSGLKFNTDNYETKQVFYPSKDGTKVPMFIVHKKGIKLNGNNPVYLYAYGGFQVSLTPGFSLSRMLFLERGGIYVQPSLRGGSEYGEAWHKAGMLEKKQNVFDDLIAAAEYLVKEKYTNPAKMAISGGSNGGLLVGGCMTQRPDLFKVALPAVGVLDMLRYHKFTVGWGWAVEYGSSDKKEDFDYLIKYSPLHNIKAGVNYPATLITTADHDDRVVPAHSFKFAATLQEKYKGENPILIRIETKAGHGAGKPTTKMIEEAADVWSFVFQNLGMSW</sequence>
<feature type="domain" description="Peptidase S9 prolyl oligopeptidase catalytic" evidence="9">
    <location>
        <begin position="493"/>
        <end position="706"/>
    </location>
</feature>
<evidence type="ECO:0000313" key="11">
    <source>
        <dbReference type="EMBL" id="TCD11617.1"/>
    </source>
</evidence>
<comment type="catalytic activity">
    <reaction evidence="1">
        <text>Hydrolysis of Pro-|-Xaa &gt;&gt; Ala-|-Xaa in oligopeptides.</text>
        <dbReference type="EC" id="3.4.21.26"/>
    </reaction>
</comment>
<organism evidence="11 12">
    <name type="scientific">Pedobacter frigidisoli</name>
    <dbReference type="NCBI Taxonomy" id="2530455"/>
    <lineage>
        <taxon>Bacteria</taxon>
        <taxon>Pseudomonadati</taxon>
        <taxon>Bacteroidota</taxon>
        <taxon>Sphingobacteriia</taxon>
        <taxon>Sphingobacteriales</taxon>
        <taxon>Sphingobacteriaceae</taxon>
        <taxon>Pedobacter</taxon>
    </lineage>
</organism>
<dbReference type="PANTHER" id="PTHR42881">
    <property type="entry name" value="PROLYL ENDOPEPTIDASE"/>
    <property type="match status" value="1"/>
</dbReference>
<comment type="similarity">
    <text evidence="2">Belongs to the peptidase S9A family.</text>
</comment>
<dbReference type="Proteomes" id="UP000291485">
    <property type="component" value="Unassembled WGS sequence"/>
</dbReference>
<dbReference type="Pfam" id="PF02897">
    <property type="entry name" value="Peptidase_S9_N"/>
    <property type="match status" value="1"/>
</dbReference>
<comment type="function">
    <text evidence="7">Cleaves peptide bonds on the C-terminal side of prolyl residues within peptides that are up to approximately 30 amino acids long. Has an absolute requirement for an X-Pro bond in the trans configuration immediately preceding the Pro-Y scissible bond.</text>
</comment>
<dbReference type="InterPro" id="IPR002470">
    <property type="entry name" value="Peptidase_S9A"/>
</dbReference>
<feature type="domain" description="Peptidase S9A N-terminal" evidence="10">
    <location>
        <begin position="33"/>
        <end position="434"/>
    </location>
</feature>
<comment type="caution">
    <text evidence="11">The sequence shown here is derived from an EMBL/GenBank/DDBJ whole genome shotgun (WGS) entry which is preliminary data.</text>
</comment>
<evidence type="ECO:0000256" key="4">
    <source>
        <dbReference type="ARBA" id="ARBA00022670"/>
    </source>
</evidence>
<reference evidence="11 12" key="1">
    <citation type="submission" date="2019-02" db="EMBL/GenBank/DDBJ databases">
        <title>Pedobacter sp. RP-3-11 sp. nov., isolated from Arctic soil.</title>
        <authorList>
            <person name="Dahal R.H."/>
        </authorList>
    </citation>
    <scope>NUCLEOTIDE SEQUENCE [LARGE SCALE GENOMIC DNA]</scope>
    <source>
        <strain evidence="11 12">RP-3-11</strain>
    </source>
</reference>
<gene>
    <name evidence="11" type="ORF">EZ449_04980</name>
</gene>
<dbReference type="Gene3D" id="2.130.10.120">
    <property type="entry name" value="Prolyl oligopeptidase, N-terminal domain"/>
    <property type="match status" value="1"/>
</dbReference>
<evidence type="ECO:0000256" key="2">
    <source>
        <dbReference type="ARBA" id="ARBA00005228"/>
    </source>
</evidence>
<dbReference type="RefSeq" id="WP_131556867.1">
    <property type="nucleotide sequence ID" value="NZ_SJSN01000003.1"/>
</dbReference>
<dbReference type="EMBL" id="SJSN01000003">
    <property type="protein sequence ID" value="TCD11617.1"/>
    <property type="molecule type" value="Genomic_DNA"/>
</dbReference>
<evidence type="ECO:0000259" key="10">
    <source>
        <dbReference type="Pfam" id="PF02897"/>
    </source>
</evidence>
<evidence type="ECO:0000256" key="3">
    <source>
        <dbReference type="ARBA" id="ARBA00011897"/>
    </source>
</evidence>
<dbReference type="GO" id="GO:0004252">
    <property type="term" value="F:serine-type endopeptidase activity"/>
    <property type="evidence" value="ECO:0007669"/>
    <property type="project" value="UniProtKB-EC"/>
</dbReference>
<dbReference type="Pfam" id="PF00326">
    <property type="entry name" value="Peptidase_S9"/>
    <property type="match status" value="1"/>
</dbReference>
<evidence type="ECO:0000256" key="1">
    <source>
        <dbReference type="ARBA" id="ARBA00001070"/>
    </source>
</evidence>
<dbReference type="GO" id="GO:0070012">
    <property type="term" value="F:oligopeptidase activity"/>
    <property type="evidence" value="ECO:0007669"/>
    <property type="project" value="TreeGrafter"/>
</dbReference>
<keyword evidence="5" id="KW-0378">Hydrolase</keyword>
<dbReference type="Gene3D" id="3.40.50.1820">
    <property type="entry name" value="alpha/beta hydrolase"/>
    <property type="match status" value="1"/>
</dbReference>
<dbReference type="InterPro" id="IPR051167">
    <property type="entry name" value="Prolyl_oligopep/macrocyclase"/>
</dbReference>
<dbReference type="PROSITE" id="PS51257">
    <property type="entry name" value="PROKAR_LIPOPROTEIN"/>
    <property type="match status" value="1"/>
</dbReference>
<dbReference type="PROSITE" id="PS00708">
    <property type="entry name" value="PRO_ENDOPEP_SER"/>
    <property type="match status" value="1"/>
</dbReference>
<evidence type="ECO:0000256" key="5">
    <source>
        <dbReference type="ARBA" id="ARBA00022801"/>
    </source>
</evidence>
<evidence type="ECO:0000313" key="12">
    <source>
        <dbReference type="Proteomes" id="UP000291485"/>
    </source>
</evidence>
<dbReference type="PANTHER" id="PTHR42881:SF2">
    <property type="entry name" value="PROLYL ENDOPEPTIDASE"/>
    <property type="match status" value="1"/>
</dbReference>
<dbReference type="AlphaFoldDB" id="A0A4R0P9Z8"/>